<evidence type="ECO:0000256" key="2">
    <source>
        <dbReference type="ARBA" id="ARBA00023315"/>
    </source>
</evidence>
<reference evidence="5" key="2">
    <citation type="submission" date="2018-02" db="EMBL/GenBank/DDBJ databases">
        <title>Phenotypic characterization and whole genome analysis of multidrug-resistant, extended-spectrum beta-lactamase-producing bacteria isolated from dogs in Germany.</title>
        <authorList>
            <person name="Williamson C."/>
        </authorList>
    </citation>
    <scope>NUCLEOTIDE SEQUENCE [LARGE SCALE GENOMIC DNA]</scope>
    <source>
        <strain evidence="5">AFG_SD03_1510_Ahy_093</strain>
    </source>
</reference>
<evidence type="ECO:0000313" key="5">
    <source>
        <dbReference type="Proteomes" id="UP000253075"/>
    </source>
</evidence>
<dbReference type="InterPro" id="IPR016181">
    <property type="entry name" value="Acyl_CoA_acyltransferase"/>
</dbReference>
<keyword evidence="1" id="KW-0808">Transferase</keyword>
<dbReference type="PANTHER" id="PTHR43877">
    <property type="entry name" value="AMINOALKYLPHOSPHONATE N-ACETYLTRANSFERASE-RELATED-RELATED"/>
    <property type="match status" value="1"/>
</dbReference>
<accession>A0ABD7G6L0</accession>
<name>A0ABD7G6L0_AERHY</name>
<evidence type="ECO:0000259" key="3">
    <source>
        <dbReference type="PROSITE" id="PS51186"/>
    </source>
</evidence>
<dbReference type="Pfam" id="PF00583">
    <property type="entry name" value="Acetyltransf_1"/>
    <property type="match status" value="1"/>
</dbReference>
<dbReference type="InterPro" id="IPR000182">
    <property type="entry name" value="GNAT_dom"/>
</dbReference>
<organism evidence="4 5">
    <name type="scientific">Aeromonas hydrophila</name>
    <dbReference type="NCBI Taxonomy" id="644"/>
    <lineage>
        <taxon>Bacteria</taxon>
        <taxon>Pseudomonadati</taxon>
        <taxon>Pseudomonadota</taxon>
        <taxon>Gammaproteobacteria</taxon>
        <taxon>Aeromonadales</taxon>
        <taxon>Aeromonadaceae</taxon>
        <taxon>Aeromonas</taxon>
    </lineage>
</organism>
<evidence type="ECO:0000313" key="4">
    <source>
        <dbReference type="EMBL" id="RCF48409.1"/>
    </source>
</evidence>
<reference evidence="4 5" key="1">
    <citation type="journal article" date="2018" name="PLoS ONE">
        <title>Phenotypic characterization and whole genome analysis of extended-spectrum beta-lactamase-producing bacteria isolated from dogs in Germany.</title>
        <authorList>
            <person name="Boehmer T."/>
            <person name="Vogler A.J."/>
            <person name="Thomas A."/>
            <person name="Sauer S."/>
            <person name="Hergenroether M."/>
            <person name="Straubinger R.K."/>
            <person name="Birdsell D."/>
            <person name="Keim P."/>
            <person name="Sahl J.W."/>
            <person name="Williamson C.H."/>
            <person name="Riehm J.M."/>
        </authorList>
    </citation>
    <scope>NUCLEOTIDE SEQUENCE [LARGE SCALE GENOMIC DNA]</scope>
    <source>
        <strain evidence="4 5">AFG_SD03_1510_Ahy_093</strain>
    </source>
</reference>
<dbReference type="SUPFAM" id="SSF55729">
    <property type="entry name" value="Acyl-CoA N-acyltransferases (Nat)"/>
    <property type="match status" value="1"/>
</dbReference>
<evidence type="ECO:0000256" key="1">
    <source>
        <dbReference type="ARBA" id="ARBA00022679"/>
    </source>
</evidence>
<keyword evidence="2" id="KW-0012">Acyltransferase</keyword>
<gene>
    <name evidence="4" type="ORF">C6C11_13795</name>
</gene>
<dbReference type="EMBL" id="PUTQ01000019">
    <property type="protein sequence ID" value="RCF48409.1"/>
    <property type="molecule type" value="Genomic_DNA"/>
</dbReference>
<dbReference type="InterPro" id="IPR050832">
    <property type="entry name" value="Bact_Acetyltransf"/>
</dbReference>
<dbReference type="CDD" id="cd04301">
    <property type="entry name" value="NAT_SF"/>
    <property type="match status" value="1"/>
</dbReference>
<dbReference type="PANTHER" id="PTHR43877:SF2">
    <property type="entry name" value="AMINOALKYLPHOSPHONATE N-ACETYLTRANSFERASE-RELATED"/>
    <property type="match status" value="1"/>
</dbReference>
<comment type="caution">
    <text evidence="4">The sequence shown here is derived from an EMBL/GenBank/DDBJ whole genome shotgun (WGS) entry which is preliminary data.</text>
</comment>
<proteinExistence type="predicted"/>
<dbReference type="PROSITE" id="PS51186">
    <property type="entry name" value="GNAT"/>
    <property type="match status" value="1"/>
</dbReference>
<dbReference type="GO" id="GO:0016746">
    <property type="term" value="F:acyltransferase activity"/>
    <property type="evidence" value="ECO:0007669"/>
    <property type="project" value="UniProtKB-KW"/>
</dbReference>
<dbReference type="AlphaFoldDB" id="A0ABD7G6L0"/>
<protein>
    <submittedName>
        <fullName evidence="4">GNAT family N-acetyltransferase</fullName>
    </submittedName>
</protein>
<feature type="domain" description="N-acetyltransferase" evidence="3">
    <location>
        <begin position="63"/>
        <end position="200"/>
    </location>
</feature>
<sequence>MCWGFPAKYVVILLICELTLTNGRCNWTECGAGPVSSPLSSALCGGRGRAKSRPRMKMEQEIAMIRPACAEDTAAMADLFGQLGYPVSPQVLRDRWLAPDPAREVLVACLGDTIAGVLVWHWLSPLHVAPAWGLISALVVDEGARGRGVGAALLVVAEERAQALGCSQLELSSSLKREGAHRFYLAQGYVERPKRFVKTV</sequence>
<dbReference type="Proteomes" id="UP000253075">
    <property type="component" value="Unassembled WGS sequence"/>
</dbReference>
<dbReference type="Gene3D" id="3.40.630.30">
    <property type="match status" value="1"/>
</dbReference>